<proteinExistence type="inferred from homology"/>
<organism evidence="5 6">
    <name type="scientific">Lysinibacillus piscis</name>
    <dbReference type="NCBI Taxonomy" id="2518931"/>
    <lineage>
        <taxon>Bacteria</taxon>
        <taxon>Bacillati</taxon>
        <taxon>Bacillota</taxon>
        <taxon>Bacilli</taxon>
        <taxon>Bacillales</taxon>
        <taxon>Bacillaceae</taxon>
        <taxon>Lysinibacillus</taxon>
    </lineage>
</organism>
<dbReference type="Gene3D" id="3.40.50.10420">
    <property type="entry name" value="NagB/RpiA/CoA transferase-like"/>
    <property type="match status" value="1"/>
</dbReference>
<dbReference type="Proteomes" id="UP001065593">
    <property type="component" value="Unassembled WGS sequence"/>
</dbReference>
<dbReference type="EMBL" id="BRZA01000002">
    <property type="protein sequence ID" value="GLC88639.1"/>
    <property type="molecule type" value="Genomic_DNA"/>
</dbReference>
<dbReference type="Pfam" id="PF01812">
    <property type="entry name" value="5-FTHF_cyc-lig"/>
    <property type="match status" value="1"/>
</dbReference>
<dbReference type="SUPFAM" id="SSF100950">
    <property type="entry name" value="NagB/RpiA/CoA transferase-like"/>
    <property type="match status" value="1"/>
</dbReference>
<comment type="similarity">
    <text evidence="1 4">Belongs to the 5-formyltetrahydrofolate cyclo-ligase family.</text>
</comment>
<evidence type="ECO:0000256" key="4">
    <source>
        <dbReference type="RuleBase" id="RU361279"/>
    </source>
</evidence>
<keyword evidence="6" id="KW-1185">Reference proteome</keyword>
<evidence type="ECO:0000313" key="5">
    <source>
        <dbReference type="EMBL" id="GLC88639.1"/>
    </source>
</evidence>
<accession>A0ABQ5NKT9</accession>
<comment type="caution">
    <text evidence="5">The sequence shown here is derived from an EMBL/GenBank/DDBJ whole genome shotgun (WGS) entry which is preliminary data.</text>
</comment>
<name>A0ABQ5NKT9_9BACI</name>
<gene>
    <name evidence="5" type="ORF">LYSBPC_17660</name>
</gene>
<keyword evidence="2 4" id="KW-0547">Nucleotide-binding</keyword>
<dbReference type="PANTHER" id="PTHR23407">
    <property type="entry name" value="ATPASE INHIBITOR/5-FORMYLTETRAHYDROFOLATE CYCLO-LIGASE"/>
    <property type="match status" value="1"/>
</dbReference>
<dbReference type="NCBIfam" id="TIGR02727">
    <property type="entry name" value="MTHFS_bact"/>
    <property type="match status" value="1"/>
</dbReference>
<dbReference type="EC" id="6.3.3.2" evidence="4"/>
<dbReference type="InterPro" id="IPR002698">
    <property type="entry name" value="FTHF_cligase"/>
</dbReference>
<keyword evidence="3 4" id="KW-0067">ATP-binding</keyword>
<evidence type="ECO:0000256" key="2">
    <source>
        <dbReference type="ARBA" id="ARBA00022741"/>
    </source>
</evidence>
<dbReference type="RefSeq" id="WP_264988400.1">
    <property type="nucleotide sequence ID" value="NZ_BRZA01000002.1"/>
</dbReference>
<reference evidence="5" key="1">
    <citation type="submission" date="2022-08" db="EMBL/GenBank/DDBJ databases">
        <title>Draft genome sequence of Lysinibacillus sp. strain KH24.</title>
        <authorList>
            <person name="Kanbe H."/>
            <person name="Itoh H."/>
        </authorList>
    </citation>
    <scope>NUCLEOTIDE SEQUENCE</scope>
    <source>
        <strain evidence="5">KH24</strain>
    </source>
</reference>
<protein>
    <recommendedName>
        <fullName evidence="4">5-formyltetrahydrofolate cyclo-ligase</fullName>
        <ecNumber evidence="4">6.3.3.2</ecNumber>
    </recommendedName>
</protein>
<dbReference type="PIRSF" id="PIRSF006806">
    <property type="entry name" value="FTHF_cligase"/>
    <property type="match status" value="1"/>
</dbReference>
<dbReference type="InterPro" id="IPR024185">
    <property type="entry name" value="FTHF_cligase-like_sf"/>
</dbReference>
<sequence>MDKAMMRKEVQTRLATISAENYRSQSFVIANKVLQEPYIIEGNMIGLTISNQPEVDTVHLIEALWQLGKRVAVPKCHAKTKQMSFYEIESFAQLEMVYMQLREPIPELCELVDAADLDVIIVPGVVFDSSGYRIGYGGGYYDRYLCNYERGKLLSLLFDEQLYERVPTEAHDYPVDIIITPTKRIDCVKERGVNQHG</sequence>
<evidence type="ECO:0000313" key="6">
    <source>
        <dbReference type="Proteomes" id="UP001065593"/>
    </source>
</evidence>
<comment type="catalytic activity">
    <reaction evidence="4">
        <text>(6S)-5-formyl-5,6,7,8-tetrahydrofolate + ATP = (6R)-5,10-methenyltetrahydrofolate + ADP + phosphate</text>
        <dbReference type="Rhea" id="RHEA:10488"/>
        <dbReference type="ChEBI" id="CHEBI:30616"/>
        <dbReference type="ChEBI" id="CHEBI:43474"/>
        <dbReference type="ChEBI" id="CHEBI:57455"/>
        <dbReference type="ChEBI" id="CHEBI:57457"/>
        <dbReference type="ChEBI" id="CHEBI:456216"/>
        <dbReference type="EC" id="6.3.3.2"/>
    </reaction>
</comment>
<evidence type="ECO:0000256" key="3">
    <source>
        <dbReference type="ARBA" id="ARBA00022840"/>
    </source>
</evidence>
<keyword evidence="4" id="KW-0460">Magnesium</keyword>
<dbReference type="InterPro" id="IPR037171">
    <property type="entry name" value="NagB/RpiA_transferase-like"/>
</dbReference>
<comment type="cofactor">
    <cofactor evidence="4">
        <name>Mg(2+)</name>
        <dbReference type="ChEBI" id="CHEBI:18420"/>
    </cofactor>
</comment>
<keyword evidence="4" id="KW-0479">Metal-binding</keyword>
<dbReference type="PANTHER" id="PTHR23407:SF1">
    <property type="entry name" value="5-FORMYLTETRAHYDROFOLATE CYCLO-LIGASE"/>
    <property type="match status" value="1"/>
</dbReference>
<evidence type="ECO:0000256" key="1">
    <source>
        <dbReference type="ARBA" id="ARBA00010638"/>
    </source>
</evidence>